<dbReference type="Gene3D" id="3.40.50.300">
    <property type="entry name" value="P-loop containing nucleotide triphosphate hydrolases"/>
    <property type="match status" value="1"/>
</dbReference>
<dbReference type="InterPro" id="IPR051396">
    <property type="entry name" value="Bact_Antivir_Def_Nuclease"/>
</dbReference>
<dbReference type="Pfam" id="PF13175">
    <property type="entry name" value="AAA_15"/>
    <property type="match status" value="1"/>
</dbReference>
<evidence type="ECO:0000259" key="1">
    <source>
        <dbReference type="Pfam" id="PF13175"/>
    </source>
</evidence>
<comment type="caution">
    <text evidence="2">The sequence shown here is derived from an EMBL/GenBank/DDBJ whole genome shotgun (WGS) entry which is preliminary data.</text>
</comment>
<reference evidence="2 3" key="1">
    <citation type="submission" date="2018-10" db="EMBL/GenBank/DDBJ databases">
        <title>Notoacmeibacter sp. M2BS9Y-3-1, whole genome shotgun sequence.</title>
        <authorList>
            <person name="Tuo L."/>
        </authorList>
    </citation>
    <scope>NUCLEOTIDE SEQUENCE [LARGE SCALE GENOMIC DNA]</scope>
    <source>
        <strain evidence="2 3">M2BS9Y-3-1</strain>
    </source>
</reference>
<accession>A0A3L7JDZ7</accession>
<sequence length="134" mass="15055">MQVSAVHIENFRSIEKLTVKMDGLTTIIGANNAGKSTILLAIQNFFSANPKMDEKDHIGYDRDRDIHISVTFSNLTSDEKEEFGSAVIEDTMTVSRIFGNEHSGEFFVTTKSVDEFIPIYETSGKRDKKTPMTE</sequence>
<dbReference type="PANTHER" id="PTHR43581:SF4">
    <property type="entry name" value="ATP_GTP PHOSPHATASE"/>
    <property type="match status" value="1"/>
</dbReference>
<dbReference type="Proteomes" id="UP000281094">
    <property type="component" value="Unassembled WGS sequence"/>
</dbReference>
<protein>
    <submittedName>
        <fullName evidence="2">DUF2813 domain-containing protein</fullName>
    </submittedName>
</protein>
<dbReference type="RefSeq" id="WP_121645964.1">
    <property type="nucleotide sequence ID" value="NZ_RCWN01000001.1"/>
</dbReference>
<proteinExistence type="predicted"/>
<name>A0A3L7JDZ7_9HYPH</name>
<dbReference type="InterPro" id="IPR041685">
    <property type="entry name" value="AAA_GajA/Old/RecF-like"/>
</dbReference>
<dbReference type="InterPro" id="IPR027417">
    <property type="entry name" value="P-loop_NTPase"/>
</dbReference>
<evidence type="ECO:0000313" key="3">
    <source>
        <dbReference type="Proteomes" id="UP000281094"/>
    </source>
</evidence>
<dbReference type="PANTHER" id="PTHR43581">
    <property type="entry name" value="ATP/GTP PHOSPHATASE"/>
    <property type="match status" value="1"/>
</dbReference>
<evidence type="ECO:0000313" key="2">
    <source>
        <dbReference type="EMBL" id="RLQ88997.1"/>
    </source>
</evidence>
<dbReference type="AlphaFoldDB" id="A0A3L7JDZ7"/>
<gene>
    <name evidence="2" type="ORF">D8780_12870</name>
</gene>
<feature type="domain" description="Endonuclease GajA/Old nuclease/RecF-like AAA" evidence="1">
    <location>
        <begin position="1"/>
        <end position="75"/>
    </location>
</feature>
<organism evidence="2 3">
    <name type="scientific">Notoacmeibacter ruber</name>
    <dbReference type="NCBI Taxonomy" id="2670375"/>
    <lineage>
        <taxon>Bacteria</taxon>
        <taxon>Pseudomonadati</taxon>
        <taxon>Pseudomonadota</taxon>
        <taxon>Alphaproteobacteria</taxon>
        <taxon>Hyphomicrobiales</taxon>
        <taxon>Notoacmeibacteraceae</taxon>
        <taxon>Notoacmeibacter</taxon>
    </lineage>
</organism>
<dbReference type="EMBL" id="RCWN01000001">
    <property type="protein sequence ID" value="RLQ88997.1"/>
    <property type="molecule type" value="Genomic_DNA"/>
</dbReference>
<dbReference type="SUPFAM" id="SSF52540">
    <property type="entry name" value="P-loop containing nucleoside triphosphate hydrolases"/>
    <property type="match status" value="1"/>
</dbReference>
<keyword evidence="3" id="KW-1185">Reference proteome</keyword>